<evidence type="ECO:0000256" key="1">
    <source>
        <dbReference type="SAM" id="SignalP"/>
    </source>
</evidence>
<dbReference type="Pfam" id="PF01551">
    <property type="entry name" value="Peptidase_M23"/>
    <property type="match status" value="1"/>
</dbReference>
<dbReference type="InterPro" id="IPR018392">
    <property type="entry name" value="LysM"/>
</dbReference>
<feature type="chain" id="PRO_5045047328" evidence="1">
    <location>
        <begin position="26"/>
        <end position="284"/>
    </location>
</feature>
<comment type="caution">
    <text evidence="3">The sequence shown here is derived from an EMBL/GenBank/DDBJ whole genome shotgun (WGS) entry which is preliminary data.</text>
</comment>
<dbReference type="SMART" id="SM00257">
    <property type="entry name" value="LysM"/>
    <property type="match status" value="1"/>
</dbReference>
<evidence type="ECO:0000259" key="2">
    <source>
        <dbReference type="PROSITE" id="PS51782"/>
    </source>
</evidence>
<organism evidence="3 4">
    <name type="scientific">Gloeocapsopsis crepidinum LEGE 06123</name>
    <dbReference type="NCBI Taxonomy" id="588587"/>
    <lineage>
        <taxon>Bacteria</taxon>
        <taxon>Bacillati</taxon>
        <taxon>Cyanobacteriota</taxon>
        <taxon>Cyanophyceae</taxon>
        <taxon>Oscillatoriophycideae</taxon>
        <taxon>Chroococcales</taxon>
        <taxon>Chroococcaceae</taxon>
        <taxon>Gloeocapsopsis</taxon>
    </lineage>
</organism>
<proteinExistence type="predicted"/>
<dbReference type="InterPro" id="IPR050570">
    <property type="entry name" value="Cell_wall_metabolism_enzyme"/>
</dbReference>
<dbReference type="Pfam" id="PF01476">
    <property type="entry name" value="LysM"/>
    <property type="match status" value="1"/>
</dbReference>
<protein>
    <submittedName>
        <fullName evidence="3">M23 family metallopeptidase</fullName>
    </submittedName>
</protein>
<feature type="domain" description="LysM" evidence="2">
    <location>
        <begin position="47"/>
        <end position="91"/>
    </location>
</feature>
<dbReference type="Gene3D" id="3.10.350.10">
    <property type="entry name" value="LysM domain"/>
    <property type="match status" value="1"/>
</dbReference>
<dbReference type="SUPFAM" id="SSF54106">
    <property type="entry name" value="LysM domain"/>
    <property type="match status" value="1"/>
</dbReference>
<name>A0ABR9UKZ4_9CHRO</name>
<evidence type="ECO:0000313" key="3">
    <source>
        <dbReference type="EMBL" id="MBE9188959.1"/>
    </source>
</evidence>
<dbReference type="Proteomes" id="UP000651156">
    <property type="component" value="Unassembled WGS sequence"/>
</dbReference>
<sequence>MTLRYWTFFSALPLGLLLLSMQVNSALGNDDLVTDQGCPAPALSRLTRHKVAPGETLESIAQRYNVIPATLLGMNPALRAAQVTVGSEVLVPPFNGIRVEVPPSQSWQQIATKYKVRADVLFEANGCQPVSQFVFIPGVNWSPEAPSTSASSQFTKYPLPTKATVVIGYGWQINPNTGQVFFHSGVDLLAPTGTSVQAVGAGTVAFAGEQGSYGNLVVINHQEGRQTRYAHLQKVSVTIGQTVQPGQLLGTVGITGEPTSTEPHLHFEVRYNSSLGWVAEEPTL</sequence>
<dbReference type="PANTHER" id="PTHR21666">
    <property type="entry name" value="PEPTIDASE-RELATED"/>
    <property type="match status" value="1"/>
</dbReference>
<keyword evidence="1" id="KW-0732">Signal</keyword>
<reference evidence="3 4" key="1">
    <citation type="submission" date="2020-10" db="EMBL/GenBank/DDBJ databases">
        <authorList>
            <person name="Castelo-Branco R."/>
            <person name="Eusebio N."/>
            <person name="Adriana R."/>
            <person name="Vieira A."/>
            <person name="Brugerolle De Fraissinette N."/>
            <person name="Rezende De Castro R."/>
            <person name="Schneider M.P."/>
            <person name="Vasconcelos V."/>
            <person name="Leao P.N."/>
        </authorList>
    </citation>
    <scope>NUCLEOTIDE SEQUENCE [LARGE SCALE GENOMIC DNA]</scope>
    <source>
        <strain evidence="3 4">LEGE 06123</strain>
    </source>
</reference>
<feature type="signal peptide" evidence="1">
    <location>
        <begin position="1"/>
        <end position="25"/>
    </location>
</feature>
<dbReference type="Gene3D" id="2.70.70.10">
    <property type="entry name" value="Glucose Permease (Domain IIA)"/>
    <property type="match status" value="1"/>
</dbReference>
<dbReference type="PANTHER" id="PTHR21666:SF290">
    <property type="entry name" value="PEPTIDASE M23 DOMAIN PROTEIN"/>
    <property type="match status" value="1"/>
</dbReference>
<dbReference type="CDD" id="cd12797">
    <property type="entry name" value="M23_peptidase"/>
    <property type="match status" value="1"/>
</dbReference>
<dbReference type="InterPro" id="IPR036779">
    <property type="entry name" value="LysM_dom_sf"/>
</dbReference>
<evidence type="ECO:0000313" key="4">
    <source>
        <dbReference type="Proteomes" id="UP000651156"/>
    </source>
</evidence>
<dbReference type="CDD" id="cd00118">
    <property type="entry name" value="LysM"/>
    <property type="match status" value="1"/>
</dbReference>
<accession>A0ABR9UKZ4</accession>
<dbReference type="EMBL" id="JADEWN010000002">
    <property type="protein sequence ID" value="MBE9188959.1"/>
    <property type="molecule type" value="Genomic_DNA"/>
</dbReference>
<dbReference type="RefSeq" id="WP_193929986.1">
    <property type="nucleotide sequence ID" value="NZ_CAWPMZ010000058.1"/>
</dbReference>
<dbReference type="SUPFAM" id="SSF51261">
    <property type="entry name" value="Duplicated hybrid motif"/>
    <property type="match status" value="1"/>
</dbReference>
<dbReference type="PROSITE" id="PS51782">
    <property type="entry name" value="LYSM"/>
    <property type="match status" value="1"/>
</dbReference>
<dbReference type="InterPro" id="IPR011055">
    <property type="entry name" value="Dup_hybrid_motif"/>
</dbReference>
<gene>
    <name evidence="3" type="ORF">IQ230_00970</name>
</gene>
<dbReference type="InterPro" id="IPR016047">
    <property type="entry name" value="M23ase_b-sheet_dom"/>
</dbReference>
<keyword evidence="4" id="KW-1185">Reference proteome</keyword>